<sequence>MTSLTALRDWCRDACAGYPDVEIKNMSASFRDGLAFCAIIHKHRPDLIDFSALSKDNSYQNNQLAFETAENLGIPALLHPKELACSEVPDSLGVITYLFWYFCFFRETSSAGLASLGTSHVTDAKQLPRTKTPDGPKQDEDSSRRESHRGLIGPRSSKVRVPAVCRLCLKPIYLIQRRLAGGKIYHRSCLRCGVCHCTLLPHWCTQRGDSLVCSHHPAGVQGTEPELSGSAENRVRGSSKVVRFLGESAVSSATGYTEGTQSGDKLASEAADREEKGGEETGAEGADSTASGQRLAEPSDPPAPAVAHVAVEEAESCGAASSPLDATVQQEVTQQLPELSTKQEQVGDHGPASGCMPSPSVVPVAPPRASTSQTTNSSLVAENSASQCTCSAQLQRSSSASGVRLRLNHPWLTIIHPGPWMQLPAAPPPVTSLRPRHRPRVSAPNPFERVDEEAKPQKAAANQSGRGASGGGVSNPAVPMTEKPHGGSDETVAGDALEGGNRGDGCTGPADARAHVTLSQQPKLPRSLSVPAFTCSVPPPEGPELLCREAHCNQKAAWTKSQTFHTPPSEQAPAPGHGFPLIKRKVQTDQNICPGSLQVEVTDLDKRLEAMERRGVELERNLRHCGDEEEEEEMLMEWFDLNHERHVLVRRDMELGYLMMQHKLEERQADVEYELRRLLIKQENEWTEEERAEERHLMEELVSLIEQRNQIICSLDQDVQREREEDKLLKATLNSKQLQKEGIKELRKSKGKLNPGKVFNLLHRRRSVGTKHPPDQRS</sequence>
<dbReference type="Pfam" id="PF00412">
    <property type="entry name" value="LIM"/>
    <property type="match status" value="1"/>
</dbReference>
<evidence type="ECO:0000259" key="7">
    <source>
        <dbReference type="PROSITE" id="PS50023"/>
    </source>
</evidence>
<dbReference type="InterPro" id="IPR022735">
    <property type="entry name" value="bMERB_dom"/>
</dbReference>
<evidence type="ECO:0000259" key="8">
    <source>
        <dbReference type="PROSITE" id="PS51848"/>
    </source>
</evidence>
<gene>
    <name evidence="9" type="ORF">D4764_18G0002850</name>
</gene>
<dbReference type="SMART" id="SM01203">
    <property type="entry name" value="DUF3585"/>
    <property type="match status" value="1"/>
</dbReference>
<evidence type="ECO:0000256" key="1">
    <source>
        <dbReference type="ARBA" id="ARBA00022723"/>
    </source>
</evidence>
<dbReference type="PANTHER" id="PTHR23167">
    <property type="entry name" value="CALPONIN HOMOLOGY DOMAIN-CONTAINING PROTEIN DDB_G0272472-RELATED"/>
    <property type="match status" value="1"/>
</dbReference>
<dbReference type="SMART" id="SM00132">
    <property type="entry name" value="LIM"/>
    <property type="match status" value="1"/>
</dbReference>
<feature type="region of interest" description="Disordered" evidence="5">
    <location>
        <begin position="253"/>
        <end position="380"/>
    </location>
</feature>
<keyword evidence="10" id="KW-1185">Reference proteome</keyword>
<keyword evidence="2 4" id="KW-0862">Zinc</keyword>
<accession>A0A5C6NS76</accession>
<proteinExistence type="predicted"/>
<evidence type="ECO:0000313" key="9">
    <source>
        <dbReference type="EMBL" id="TWW69479.1"/>
    </source>
</evidence>
<evidence type="ECO:0000313" key="10">
    <source>
        <dbReference type="Proteomes" id="UP000324091"/>
    </source>
</evidence>
<dbReference type="PROSITE" id="PS50021">
    <property type="entry name" value="CH"/>
    <property type="match status" value="1"/>
</dbReference>
<feature type="compositionally biased region" description="Polar residues" evidence="5">
    <location>
        <begin position="253"/>
        <end position="263"/>
    </location>
</feature>
<dbReference type="PROSITE" id="PS00478">
    <property type="entry name" value="LIM_DOMAIN_1"/>
    <property type="match status" value="1"/>
</dbReference>
<feature type="domain" description="BMERB" evidence="8">
    <location>
        <begin position="583"/>
        <end position="731"/>
    </location>
</feature>
<dbReference type="EMBL" id="RHFK02000010">
    <property type="protein sequence ID" value="TWW69479.1"/>
    <property type="molecule type" value="Genomic_DNA"/>
</dbReference>
<feature type="domain" description="Calponin-homology (CH)" evidence="6">
    <location>
        <begin position="1"/>
        <end position="103"/>
    </location>
</feature>
<dbReference type="SMART" id="SM00033">
    <property type="entry name" value="CH"/>
    <property type="match status" value="1"/>
</dbReference>
<dbReference type="SUPFAM" id="SSF47576">
    <property type="entry name" value="Calponin-homology domain, CH-domain"/>
    <property type="match status" value="1"/>
</dbReference>
<evidence type="ECO:0000256" key="5">
    <source>
        <dbReference type="SAM" id="MobiDB-lite"/>
    </source>
</evidence>
<dbReference type="InterPro" id="IPR036872">
    <property type="entry name" value="CH_dom_sf"/>
</dbReference>
<feature type="region of interest" description="Disordered" evidence="5">
    <location>
        <begin position="124"/>
        <end position="152"/>
    </location>
</feature>
<feature type="compositionally biased region" description="Basic and acidic residues" evidence="5">
    <location>
        <begin position="131"/>
        <end position="149"/>
    </location>
</feature>
<evidence type="ECO:0000256" key="3">
    <source>
        <dbReference type="ARBA" id="ARBA00023038"/>
    </source>
</evidence>
<keyword evidence="1 4" id="KW-0479">Metal-binding</keyword>
<dbReference type="InterPro" id="IPR001715">
    <property type="entry name" value="CH_dom"/>
</dbReference>
<dbReference type="GO" id="GO:0046872">
    <property type="term" value="F:metal ion binding"/>
    <property type="evidence" value="ECO:0007669"/>
    <property type="project" value="UniProtKB-KW"/>
</dbReference>
<feature type="compositionally biased region" description="Basic and acidic residues" evidence="5">
    <location>
        <begin position="266"/>
        <end position="279"/>
    </location>
</feature>
<dbReference type="AlphaFoldDB" id="A0A5C6NS76"/>
<feature type="compositionally biased region" description="Polar residues" evidence="5">
    <location>
        <begin position="327"/>
        <end position="344"/>
    </location>
</feature>
<dbReference type="Pfam" id="PF00307">
    <property type="entry name" value="CH"/>
    <property type="match status" value="1"/>
</dbReference>
<organism evidence="9 10">
    <name type="scientific">Takifugu flavidus</name>
    <name type="common">sansaifugu</name>
    <dbReference type="NCBI Taxonomy" id="433684"/>
    <lineage>
        <taxon>Eukaryota</taxon>
        <taxon>Metazoa</taxon>
        <taxon>Chordata</taxon>
        <taxon>Craniata</taxon>
        <taxon>Vertebrata</taxon>
        <taxon>Euteleostomi</taxon>
        <taxon>Actinopterygii</taxon>
        <taxon>Neopterygii</taxon>
        <taxon>Teleostei</taxon>
        <taxon>Neoteleostei</taxon>
        <taxon>Acanthomorphata</taxon>
        <taxon>Eupercaria</taxon>
        <taxon>Tetraodontiformes</taxon>
        <taxon>Tetradontoidea</taxon>
        <taxon>Tetraodontidae</taxon>
        <taxon>Takifugu</taxon>
    </lineage>
</organism>
<dbReference type="PANTHER" id="PTHR23167:SF89">
    <property type="entry name" value="MICAL-LIKE PROTEIN 1"/>
    <property type="match status" value="1"/>
</dbReference>
<feature type="compositionally biased region" description="Polar residues" evidence="5">
    <location>
        <begin position="371"/>
        <end position="380"/>
    </location>
</feature>
<dbReference type="InterPro" id="IPR001781">
    <property type="entry name" value="Znf_LIM"/>
</dbReference>
<dbReference type="InterPro" id="IPR050540">
    <property type="entry name" value="F-actin_Monoox_Mical"/>
</dbReference>
<evidence type="ECO:0000256" key="4">
    <source>
        <dbReference type="PROSITE-ProRule" id="PRU00125"/>
    </source>
</evidence>
<evidence type="ECO:0000259" key="6">
    <source>
        <dbReference type="PROSITE" id="PS50021"/>
    </source>
</evidence>
<feature type="compositionally biased region" description="Low complexity" evidence="5">
    <location>
        <begin position="357"/>
        <end position="370"/>
    </location>
</feature>
<comment type="caution">
    <text evidence="9">The sequence shown here is derived from an EMBL/GenBank/DDBJ whole genome shotgun (WGS) entry which is preliminary data.</text>
</comment>
<dbReference type="PROSITE" id="PS51848">
    <property type="entry name" value="BMERB"/>
    <property type="match status" value="1"/>
</dbReference>
<evidence type="ECO:0000256" key="2">
    <source>
        <dbReference type="ARBA" id="ARBA00022833"/>
    </source>
</evidence>
<dbReference type="PROSITE" id="PS50023">
    <property type="entry name" value="LIM_DOMAIN_2"/>
    <property type="match status" value="1"/>
</dbReference>
<dbReference type="Gene3D" id="1.10.418.10">
    <property type="entry name" value="Calponin-like domain"/>
    <property type="match status" value="1"/>
</dbReference>
<feature type="domain" description="LIM zinc-binding" evidence="7">
    <location>
        <begin position="163"/>
        <end position="223"/>
    </location>
</feature>
<dbReference type="Gene3D" id="2.10.110.10">
    <property type="entry name" value="Cysteine Rich Protein"/>
    <property type="match status" value="1"/>
</dbReference>
<feature type="region of interest" description="Disordered" evidence="5">
    <location>
        <begin position="426"/>
        <end position="511"/>
    </location>
</feature>
<dbReference type="Proteomes" id="UP000324091">
    <property type="component" value="Chromosome 18"/>
</dbReference>
<dbReference type="Pfam" id="PF12130">
    <property type="entry name" value="bMERB_dom"/>
    <property type="match status" value="1"/>
</dbReference>
<keyword evidence="3 4" id="KW-0440">LIM domain</keyword>
<reference evidence="9 10" key="1">
    <citation type="submission" date="2019-04" db="EMBL/GenBank/DDBJ databases">
        <title>Chromosome genome assembly for Takifugu flavidus.</title>
        <authorList>
            <person name="Xiao S."/>
        </authorList>
    </citation>
    <scope>NUCLEOTIDE SEQUENCE [LARGE SCALE GENOMIC DNA]</scope>
    <source>
        <strain evidence="9">HTHZ2018</strain>
        <tissue evidence="9">Muscle</tissue>
    </source>
</reference>
<protein>
    <submittedName>
        <fullName evidence="9">MICAL-like protein 1</fullName>
    </submittedName>
</protein>
<name>A0A5C6NS76_9TELE</name>